<feature type="binding site" evidence="7">
    <location>
        <position position="209"/>
    </location>
    <ligand>
        <name>L-aspartate</name>
        <dbReference type="ChEBI" id="CHEBI:29991"/>
    </ligand>
</feature>
<evidence type="ECO:0000256" key="3">
    <source>
        <dbReference type="ARBA" id="ARBA00022679"/>
    </source>
</evidence>
<comment type="catalytic activity">
    <reaction evidence="6 7">
        <text>carbamoyl phosphate + L-aspartate = N-carbamoyl-L-aspartate + phosphate + H(+)</text>
        <dbReference type="Rhea" id="RHEA:20013"/>
        <dbReference type="ChEBI" id="CHEBI:15378"/>
        <dbReference type="ChEBI" id="CHEBI:29991"/>
        <dbReference type="ChEBI" id="CHEBI:32814"/>
        <dbReference type="ChEBI" id="CHEBI:43474"/>
        <dbReference type="ChEBI" id="CHEBI:58228"/>
        <dbReference type="EC" id="2.1.3.2"/>
    </reaction>
</comment>
<evidence type="ECO:0000313" key="11">
    <source>
        <dbReference type="Proteomes" id="UP000824073"/>
    </source>
</evidence>
<dbReference type="PRINTS" id="PR00101">
    <property type="entry name" value="ATCASE"/>
</dbReference>
<feature type="binding site" evidence="7">
    <location>
        <position position="101"/>
    </location>
    <ligand>
        <name>carbamoyl phosphate</name>
        <dbReference type="ChEBI" id="CHEBI:58228"/>
    </ligand>
</feature>
<evidence type="ECO:0000256" key="1">
    <source>
        <dbReference type="ARBA" id="ARBA00004852"/>
    </source>
</evidence>
<evidence type="ECO:0000259" key="8">
    <source>
        <dbReference type="Pfam" id="PF00185"/>
    </source>
</evidence>
<dbReference type="GO" id="GO:0006207">
    <property type="term" value="P:'de novo' pyrimidine nucleobase biosynthetic process"/>
    <property type="evidence" value="ECO:0007669"/>
    <property type="project" value="InterPro"/>
</dbReference>
<dbReference type="PRINTS" id="PR00100">
    <property type="entry name" value="AOTCASE"/>
</dbReference>
<dbReference type="GO" id="GO:0005829">
    <property type="term" value="C:cytosol"/>
    <property type="evidence" value="ECO:0007669"/>
    <property type="project" value="TreeGrafter"/>
</dbReference>
<comment type="similarity">
    <text evidence="2 7">Belongs to the aspartate/ornithine carbamoyltransferase superfamily. ATCase family.</text>
</comment>
<dbReference type="InterPro" id="IPR006132">
    <property type="entry name" value="Asp/Orn_carbamoyltranf_P-bd"/>
</dbReference>
<dbReference type="GO" id="GO:0044205">
    <property type="term" value="P:'de novo' UMP biosynthetic process"/>
    <property type="evidence" value="ECO:0007669"/>
    <property type="project" value="UniProtKB-UniRule"/>
</dbReference>
<comment type="caution">
    <text evidence="10">The sequence shown here is derived from an EMBL/GenBank/DDBJ whole genome shotgun (WGS) entry which is preliminary data.</text>
</comment>
<name>A0A9D1IS59_9CLOT</name>
<feature type="binding site" evidence="7">
    <location>
        <position position="250"/>
    </location>
    <ligand>
        <name>carbamoyl phosphate</name>
        <dbReference type="ChEBI" id="CHEBI:58228"/>
    </ligand>
</feature>
<dbReference type="AlphaFoldDB" id="A0A9D1IS59"/>
<evidence type="ECO:0000259" key="9">
    <source>
        <dbReference type="Pfam" id="PF02729"/>
    </source>
</evidence>
<evidence type="ECO:0000256" key="6">
    <source>
        <dbReference type="ARBA" id="ARBA00048859"/>
    </source>
</evidence>
<feature type="binding site" evidence="7">
    <location>
        <position position="131"/>
    </location>
    <ligand>
        <name>carbamoyl phosphate</name>
        <dbReference type="ChEBI" id="CHEBI:58228"/>
    </ligand>
</feature>
<dbReference type="EC" id="2.1.3.2" evidence="7"/>
<dbReference type="Pfam" id="PF00185">
    <property type="entry name" value="OTCace"/>
    <property type="match status" value="1"/>
</dbReference>
<keyword evidence="3 7" id="KW-0808">Transferase</keyword>
<dbReference type="InterPro" id="IPR036901">
    <property type="entry name" value="Asp/Orn_carbamoylTrfase_sf"/>
</dbReference>
<dbReference type="NCBIfam" id="TIGR00670">
    <property type="entry name" value="asp_carb_tr"/>
    <property type="match status" value="1"/>
</dbReference>
<feature type="binding site" evidence="7">
    <location>
        <position position="128"/>
    </location>
    <ligand>
        <name>carbamoyl phosphate</name>
        <dbReference type="ChEBI" id="CHEBI:58228"/>
    </ligand>
</feature>
<evidence type="ECO:0000256" key="7">
    <source>
        <dbReference type="HAMAP-Rule" id="MF_00001"/>
    </source>
</evidence>
<feature type="binding site" evidence="7">
    <location>
        <position position="79"/>
    </location>
    <ligand>
        <name>L-aspartate</name>
        <dbReference type="ChEBI" id="CHEBI:29991"/>
    </ligand>
</feature>
<dbReference type="Proteomes" id="UP000824073">
    <property type="component" value="Unassembled WGS sequence"/>
</dbReference>
<accession>A0A9D1IS59</accession>
<dbReference type="HAMAP" id="MF_00001">
    <property type="entry name" value="Asp_carb_tr"/>
    <property type="match status" value="1"/>
</dbReference>
<feature type="binding site" evidence="7">
    <location>
        <position position="251"/>
    </location>
    <ligand>
        <name>carbamoyl phosphate</name>
        <dbReference type="ChEBI" id="CHEBI:58228"/>
    </ligand>
</feature>
<dbReference type="InterPro" id="IPR002082">
    <property type="entry name" value="Asp_carbamoyltransf"/>
</dbReference>
<evidence type="ECO:0000313" key="10">
    <source>
        <dbReference type="EMBL" id="HIU42875.1"/>
    </source>
</evidence>
<dbReference type="NCBIfam" id="NF002032">
    <property type="entry name" value="PRK00856.1"/>
    <property type="match status" value="1"/>
</dbReference>
<feature type="domain" description="Aspartate/ornithine carbamoyltransferase carbamoyl-P binding" evidence="9">
    <location>
        <begin position="4"/>
        <end position="141"/>
    </location>
</feature>
<dbReference type="PANTHER" id="PTHR45753">
    <property type="entry name" value="ORNITHINE CARBAMOYLTRANSFERASE, MITOCHONDRIAL"/>
    <property type="match status" value="1"/>
</dbReference>
<comment type="pathway">
    <text evidence="1 7">Pyrimidine metabolism; UMP biosynthesis via de novo pathway; (S)-dihydroorotate from bicarbonate: step 2/3.</text>
</comment>
<reference evidence="10" key="2">
    <citation type="journal article" date="2021" name="PeerJ">
        <title>Extensive microbial diversity within the chicken gut microbiome revealed by metagenomics and culture.</title>
        <authorList>
            <person name="Gilroy R."/>
            <person name="Ravi A."/>
            <person name="Getino M."/>
            <person name="Pursley I."/>
            <person name="Horton D.L."/>
            <person name="Alikhan N.F."/>
            <person name="Baker D."/>
            <person name="Gharbi K."/>
            <person name="Hall N."/>
            <person name="Watson M."/>
            <person name="Adriaenssens E.M."/>
            <person name="Foster-Nyarko E."/>
            <person name="Jarju S."/>
            <person name="Secka A."/>
            <person name="Antonio M."/>
            <person name="Oren A."/>
            <person name="Chaudhuri R.R."/>
            <person name="La Ragione R."/>
            <person name="Hildebrand F."/>
            <person name="Pallen M.J."/>
        </authorList>
    </citation>
    <scope>NUCLEOTIDE SEQUENCE</scope>
    <source>
        <strain evidence="10">CHK191-8634</strain>
    </source>
</reference>
<dbReference type="GO" id="GO:0004070">
    <property type="term" value="F:aspartate carbamoyltransferase activity"/>
    <property type="evidence" value="ECO:0007669"/>
    <property type="project" value="UniProtKB-UniRule"/>
</dbReference>
<keyword evidence="4 7" id="KW-0665">Pyrimidine biosynthesis</keyword>
<sequence length="295" mass="33608">MAFKNLFSLKELEVHEIIRLLDDAQAFRDGAAVPNFTGKIACNLFFEPSTRTQYSFQVAEERLGLRVVSFDPGLSSLTKNESFYDTVKTFDSFNPDLLVIRAHTRYYDELNGFVRTPVVSGGDGTGDHPTQSLLDLLTIRQEFGGFDGVRIAICGDIRHSRVAHTNYGVMQRMGMDVYVSGPEEYMEPGLRFMEFEKALRECDIIMLLRIQHERHDGHKGMTDEQYHEQYGLTAARIECMKPGAIIMHPAPVNRGVEIATELVEHPRSRIFKQMENGVYARMAAIRRSLEGDLWH</sequence>
<dbReference type="SUPFAM" id="SSF53671">
    <property type="entry name" value="Aspartate/ornithine carbamoyltransferase"/>
    <property type="match status" value="1"/>
</dbReference>
<proteinExistence type="inferred from homology"/>
<feature type="binding site" evidence="7">
    <location>
        <position position="161"/>
    </location>
    <ligand>
        <name>L-aspartate</name>
        <dbReference type="ChEBI" id="CHEBI:29991"/>
    </ligand>
</feature>
<dbReference type="PROSITE" id="PS00097">
    <property type="entry name" value="CARBAMOYLTRANSFERASE"/>
    <property type="match status" value="1"/>
</dbReference>
<evidence type="ECO:0000256" key="5">
    <source>
        <dbReference type="ARBA" id="ARBA00043884"/>
    </source>
</evidence>
<reference evidence="10" key="1">
    <citation type="submission" date="2020-10" db="EMBL/GenBank/DDBJ databases">
        <authorList>
            <person name="Gilroy R."/>
        </authorList>
    </citation>
    <scope>NUCLEOTIDE SEQUENCE</scope>
    <source>
        <strain evidence="10">CHK191-8634</strain>
    </source>
</reference>
<evidence type="ECO:0000256" key="4">
    <source>
        <dbReference type="ARBA" id="ARBA00022975"/>
    </source>
</evidence>
<gene>
    <name evidence="7" type="primary">pyrB</name>
    <name evidence="10" type="ORF">IAB67_01080</name>
</gene>
<comment type="function">
    <text evidence="5 7">Catalyzes the condensation of carbamoyl phosphate and aspartate to form carbamoyl aspartate and inorganic phosphate, the committed step in the de novo pyrimidine nucleotide biosynthesis pathway.</text>
</comment>
<evidence type="ECO:0000256" key="2">
    <source>
        <dbReference type="ARBA" id="ARBA00008896"/>
    </source>
</evidence>
<dbReference type="GO" id="GO:0006520">
    <property type="term" value="P:amino acid metabolic process"/>
    <property type="evidence" value="ECO:0007669"/>
    <property type="project" value="InterPro"/>
</dbReference>
<feature type="binding site" evidence="7">
    <location>
        <position position="51"/>
    </location>
    <ligand>
        <name>carbamoyl phosphate</name>
        <dbReference type="ChEBI" id="CHEBI:58228"/>
    </ligand>
</feature>
<dbReference type="PANTHER" id="PTHR45753:SF6">
    <property type="entry name" value="ASPARTATE CARBAMOYLTRANSFERASE"/>
    <property type="match status" value="1"/>
</dbReference>
<dbReference type="GO" id="GO:0016597">
    <property type="term" value="F:amino acid binding"/>
    <property type="evidence" value="ECO:0007669"/>
    <property type="project" value="InterPro"/>
</dbReference>
<feature type="domain" description="Aspartate/ornithine carbamoyltransferase Asp/Orn-binding" evidence="8">
    <location>
        <begin position="147"/>
        <end position="284"/>
    </location>
</feature>
<protein>
    <recommendedName>
        <fullName evidence="7">Aspartate carbamoyltransferase</fullName>
        <ecNumber evidence="7">2.1.3.2</ecNumber>
    </recommendedName>
    <alternativeName>
        <fullName evidence="7">Aspartate transcarbamylase</fullName>
        <shortName evidence="7">ATCase</shortName>
    </alternativeName>
</protein>
<dbReference type="Pfam" id="PF02729">
    <property type="entry name" value="OTCace_N"/>
    <property type="match status" value="1"/>
</dbReference>
<organism evidence="10 11">
    <name type="scientific">Candidatus Ventrousia excrementavium</name>
    <dbReference type="NCBI Taxonomy" id="2840961"/>
    <lineage>
        <taxon>Bacteria</taxon>
        <taxon>Bacillati</taxon>
        <taxon>Bacillota</taxon>
        <taxon>Clostridia</taxon>
        <taxon>Eubacteriales</taxon>
        <taxon>Clostridiaceae</taxon>
        <taxon>Clostridiaceae incertae sedis</taxon>
        <taxon>Candidatus Ventrousia</taxon>
    </lineage>
</organism>
<dbReference type="InterPro" id="IPR006130">
    <property type="entry name" value="Asp/Orn_carbamoylTrfase"/>
</dbReference>
<dbReference type="InterPro" id="IPR006131">
    <property type="entry name" value="Asp_carbamoyltransf_Asp/Orn-bd"/>
</dbReference>
<feature type="binding site" evidence="7">
    <location>
        <position position="52"/>
    </location>
    <ligand>
        <name>carbamoyl phosphate</name>
        <dbReference type="ChEBI" id="CHEBI:58228"/>
    </ligand>
</feature>
<dbReference type="Gene3D" id="3.40.50.1370">
    <property type="entry name" value="Aspartate/ornithine carbamoyltransferase"/>
    <property type="match status" value="2"/>
</dbReference>
<dbReference type="EMBL" id="DVMR01000012">
    <property type="protein sequence ID" value="HIU42875.1"/>
    <property type="molecule type" value="Genomic_DNA"/>
</dbReference>
<comment type="subunit">
    <text evidence="7">Heterododecamer (2C3:3R2) of six catalytic PyrB chains organized as two trimers (C3), and six regulatory PyrI chains organized as three dimers (R2).</text>
</comment>